<evidence type="ECO:0000256" key="1">
    <source>
        <dbReference type="SAM" id="Coils"/>
    </source>
</evidence>
<dbReference type="InterPro" id="IPR027417">
    <property type="entry name" value="P-loop_NTPase"/>
</dbReference>
<proteinExistence type="predicted"/>
<organism evidence="3 4">
    <name type="scientific">Massilia agri</name>
    <dbReference type="NCBI Taxonomy" id="1886785"/>
    <lineage>
        <taxon>Bacteria</taxon>
        <taxon>Pseudomonadati</taxon>
        <taxon>Pseudomonadota</taxon>
        <taxon>Betaproteobacteria</taxon>
        <taxon>Burkholderiales</taxon>
        <taxon>Oxalobacteraceae</taxon>
        <taxon>Telluria group</taxon>
        <taxon>Massilia</taxon>
    </lineage>
</organism>
<dbReference type="SUPFAM" id="SSF52540">
    <property type="entry name" value="P-loop containing nucleoside triphosphate hydrolases"/>
    <property type="match status" value="1"/>
</dbReference>
<sequence>MRILRIAGKNLASLAGEFQVDFESEPLASSGLFAISGPTGAGKSTLLDALCLALYDATPRLLKRAGSQLPDVGADTVSALDPRTLLRRGAAEAWAEVDFAGNDDIRYRARWSVRRAYSKASGALQPSKMTLHRLPELDPLGGTKTEVANEIVARIGLSFEQFTRAVLLAQNEFSAFLKTDENERGELLETLTGTTIYTEISKRAFERYRAEQERTKMLTSQLANQAPLPPEEREKLDAERATAELALEAADARRSALEQELRWHQEAAKLAASETQAAETLANAQAAQQESGERRRRLATLDAVQPARPLVADIVRLDEERKAAAESGGKLESALALAVEARRQAVLDVDAALAAVDAAENALRGAAPQLDAAKGLDAAIAAQAPSHAQAAAALEAARHEARQARAVHQAKSLELDTARRQRDAAAAWLSAHARLEPMAVQWPRWDKLLTQAGQLVTVDAAASTALATASRQAQEAAQAEQAASLALADTAGRLDAQDSARREAMAALEAIDPQAIDQERQALEARRERLSAAEKAWTALVTTRQELQDTSREFDRVDTARAGAARLLEEARAAAPALLGAMQQAEKSMSAAELACAANVEELRATLEDDTPCPVCGAHEHPYHDDGRQDVLRTMLATLRQEVTQCRKLVRDNEAAQAAQAATLAAMSEGLASLQRERAGLARLVEELAAEWKAEPLAGEVPQDLEPAAWFLAARDGLHEALAALDARGASLRRAAQARDAAQAAYDRTQGEHARLRQVLDAAREAGARLQSELRARTVQQEAAAAQLAAVLAELDPVLSDAIGDAWQDAWRRDPDAWRGMRAVEAAQWQEQTALHTRSAATVATLEAEVAGAHERIAQADRHGAGVAAEFKRIDEELSTRRAERAALWQGRPVTEVEQELVTSVASARNALNARQATTNETSQREASARTALAQLGEQIAALDNAGARAAAALGDWLEDYRRQSEESGSGLDPVANAAELGSLLAVGSTWLGQERAALAALESQVASATTVLAERRAQRALHAEGRPESGLSFDAVAAAVDALTSERREAHDRATELRMRAAQDDTRRVQAQAVMAEIERQQAEERRWGKLSELIGSHDGKRFRNYAQQFTLDVLLGYANAHLAQLARRYRLERVSNGGAPSLALMVRDQDMGGEVRSVNSLSGGESFLVSLALALGLASLSSNRVRVESLFIDEGFGSLDSDTLGVAMDALDALQSMGRKVGVISHVQEMTERIATKVLVRPGGGGSSSVVVE</sequence>
<feature type="coiled-coil region" evidence="1">
    <location>
        <begin position="233"/>
        <end position="290"/>
    </location>
</feature>
<dbReference type="Gene3D" id="3.40.50.300">
    <property type="entry name" value="P-loop containing nucleotide triphosphate hydrolases"/>
    <property type="match status" value="2"/>
</dbReference>
<reference evidence="3 4" key="1">
    <citation type="submission" date="2022-08" db="EMBL/GenBank/DDBJ databases">
        <title>Reclassification of Massilia species as members of the genera Telluria, Duganella, Pseudoduganella, Mokoshia gen. nov. and Zemynaea gen. nov. using orthogonal and non-orthogonal genome-based approaches.</title>
        <authorList>
            <person name="Bowman J.P."/>
        </authorList>
    </citation>
    <scope>NUCLEOTIDE SEQUENCE [LARGE SCALE GENOMIC DNA]</scope>
    <source>
        <strain evidence="3 4">JCM 31661</strain>
    </source>
</reference>
<dbReference type="Proteomes" id="UP001206572">
    <property type="component" value="Unassembled WGS sequence"/>
</dbReference>
<dbReference type="PANTHER" id="PTHR32114">
    <property type="entry name" value="ABC TRANSPORTER ABCH.3"/>
    <property type="match status" value="1"/>
</dbReference>
<dbReference type="InterPro" id="IPR038729">
    <property type="entry name" value="Rad50/SbcC_AAA"/>
</dbReference>
<dbReference type="Pfam" id="PF13558">
    <property type="entry name" value="SbcC_Walker_B"/>
    <property type="match status" value="1"/>
</dbReference>
<accession>A0ABT2APR9</accession>
<gene>
    <name evidence="3" type="ORF">NX780_17900</name>
</gene>
<feature type="coiled-coil region" evidence="1">
    <location>
        <begin position="1041"/>
        <end position="1087"/>
    </location>
</feature>
<evidence type="ECO:0000313" key="3">
    <source>
        <dbReference type="EMBL" id="MCS0598221.1"/>
    </source>
</evidence>
<name>A0ABT2APR9_9BURK</name>
<feature type="coiled-coil region" evidence="1">
    <location>
        <begin position="732"/>
        <end position="766"/>
    </location>
</feature>
<dbReference type="Pfam" id="PF13476">
    <property type="entry name" value="AAA_23"/>
    <property type="match status" value="1"/>
</dbReference>
<keyword evidence="1" id="KW-0175">Coiled coil</keyword>
<dbReference type="PANTHER" id="PTHR32114:SF2">
    <property type="entry name" value="ABC TRANSPORTER ABCH.3"/>
    <property type="match status" value="1"/>
</dbReference>
<evidence type="ECO:0000259" key="2">
    <source>
        <dbReference type="Pfam" id="PF13476"/>
    </source>
</evidence>
<comment type="caution">
    <text evidence="3">The sequence shown here is derived from an EMBL/GenBank/DDBJ whole genome shotgun (WGS) entry which is preliminary data.</text>
</comment>
<dbReference type="EMBL" id="JANUHA010000013">
    <property type="protein sequence ID" value="MCS0598221.1"/>
    <property type="molecule type" value="Genomic_DNA"/>
</dbReference>
<evidence type="ECO:0000313" key="4">
    <source>
        <dbReference type="Proteomes" id="UP001206572"/>
    </source>
</evidence>
<dbReference type="RefSeq" id="WP_258829231.1">
    <property type="nucleotide sequence ID" value="NZ_JANUHA010000013.1"/>
</dbReference>
<keyword evidence="4" id="KW-1185">Reference proteome</keyword>
<protein>
    <submittedName>
        <fullName evidence="3">AAA family ATPase</fullName>
    </submittedName>
</protein>
<feature type="domain" description="Rad50/SbcC-type AAA" evidence="2">
    <location>
        <begin position="8"/>
        <end position="216"/>
    </location>
</feature>